<name>A0AA93BVV4_9GAMM</name>
<dbReference type="GO" id="GO:0008168">
    <property type="term" value="F:methyltransferase activity"/>
    <property type="evidence" value="ECO:0007669"/>
    <property type="project" value="UniProtKB-KW"/>
</dbReference>
<evidence type="ECO:0000256" key="5">
    <source>
        <dbReference type="ARBA" id="ARBA00022692"/>
    </source>
</evidence>
<gene>
    <name evidence="13" type="ORF">D4100_17210</name>
</gene>
<dbReference type="GO" id="GO:0032259">
    <property type="term" value="P:methylation"/>
    <property type="evidence" value="ECO:0007669"/>
    <property type="project" value="UniProtKB-KW"/>
</dbReference>
<dbReference type="EMBL" id="QYYG01000005">
    <property type="protein sequence ID" value="RJF54808.1"/>
    <property type="molecule type" value="Genomic_DNA"/>
</dbReference>
<dbReference type="EC" id="2.1.1.-" evidence="9"/>
<keyword evidence="9" id="KW-0511">Multifunctional enzyme</keyword>
<evidence type="ECO:0000256" key="1">
    <source>
        <dbReference type="ARBA" id="ARBA00004429"/>
    </source>
</evidence>
<dbReference type="EC" id="3.4.23.43" evidence="9"/>
<comment type="subcellular location">
    <subcellularLocation>
        <location evidence="1">Cell inner membrane</location>
        <topology evidence="1">Multi-pass membrane protein</topology>
    </subcellularLocation>
    <subcellularLocation>
        <location evidence="9">Cell membrane</location>
        <topology evidence="9">Multi-pass membrane protein</topology>
    </subcellularLocation>
</comment>
<keyword evidence="14" id="KW-1185">Reference proteome</keyword>
<comment type="similarity">
    <text evidence="2 8">Belongs to the peptidase A24 family.</text>
</comment>
<feature type="transmembrane region" description="Helical" evidence="10">
    <location>
        <begin position="224"/>
        <end position="242"/>
    </location>
</feature>
<dbReference type="PRINTS" id="PR00864">
    <property type="entry name" value="PREPILNPTASE"/>
</dbReference>
<evidence type="ECO:0000259" key="11">
    <source>
        <dbReference type="Pfam" id="PF01478"/>
    </source>
</evidence>
<dbReference type="InterPro" id="IPR050882">
    <property type="entry name" value="Prepilin_peptidase/N-MTase"/>
</dbReference>
<dbReference type="Proteomes" id="UP000284338">
    <property type="component" value="Unassembled WGS sequence"/>
</dbReference>
<comment type="function">
    <text evidence="9">Plays an essential role in type IV pili and type II pseudopili formation by proteolytically removing the leader sequence from substrate proteins and subsequently monomethylating the alpha-amino group of the newly exposed N-terminal phenylalanine.</text>
</comment>
<dbReference type="InterPro" id="IPR000045">
    <property type="entry name" value="Prepilin_IV_endopep_pep"/>
</dbReference>
<evidence type="ECO:0000256" key="4">
    <source>
        <dbReference type="ARBA" id="ARBA00022519"/>
    </source>
</evidence>
<accession>A0AA93BVV4</accession>
<keyword evidence="5 9" id="KW-0812">Transmembrane</keyword>
<dbReference type="GO" id="GO:0005886">
    <property type="term" value="C:plasma membrane"/>
    <property type="evidence" value="ECO:0007669"/>
    <property type="project" value="UniProtKB-SubCell"/>
</dbReference>
<feature type="transmembrane region" description="Helical" evidence="10">
    <location>
        <begin position="12"/>
        <end position="35"/>
    </location>
</feature>
<reference evidence="13 14" key="1">
    <citation type="submission" date="2018-09" db="EMBL/GenBank/DDBJ databases">
        <title>Draft genome of a novel serratia sp. strain with antifungal activity.</title>
        <authorList>
            <person name="Dichmann S.I."/>
            <person name="Park B.P."/>
            <person name="Pathiraja D."/>
            <person name="Choi I.-G."/>
            <person name="Stougaard P."/>
            <person name="Hennessy R.C."/>
        </authorList>
    </citation>
    <scope>NUCLEOTIDE SEQUENCE [LARGE SCALE GENOMIC DNA]</scope>
    <source>
        <strain evidence="13 14">S40</strain>
    </source>
</reference>
<comment type="catalytic activity">
    <reaction evidence="9">
        <text>Typically cleaves a -Gly-|-Phe- bond to release an N-terminal, basic peptide of 5-8 residues from type IV prepilin, and then N-methylates the new N-terminal amino group, the methyl donor being S-adenosyl-L-methionine.</text>
        <dbReference type="EC" id="3.4.23.43"/>
    </reaction>
</comment>
<evidence type="ECO:0000313" key="13">
    <source>
        <dbReference type="EMBL" id="RJF54808.1"/>
    </source>
</evidence>
<feature type="domain" description="Prepilin type IV endopeptidase peptidase" evidence="11">
    <location>
        <begin position="128"/>
        <end position="236"/>
    </location>
</feature>
<keyword evidence="7 10" id="KW-0472">Membrane</keyword>
<evidence type="ECO:0000256" key="10">
    <source>
        <dbReference type="SAM" id="Phobius"/>
    </source>
</evidence>
<dbReference type="Pfam" id="PF06750">
    <property type="entry name" value="A24_N_bact"/>
    <property type="match status" value="1"/>
</dbReference>
<evidence type="ECO:0000256" key="6">
    <source>
        <dbReference type="ARBA" id="ARBA00022989"/>
    </source>
</evidence>
<dbReference type="PANTHER" id="PTHR30487">
    <property type="entry name" value="TYPE 4 PREPILIN-LIKE PROTEINS LEADER PEPTIDE-PROCESSING ENZYME"/>
    <property type="match status" value="1"/>
</dbReference>
<dbReference type="GO" id="GO:0006465">
    <property type="term" value="P:signal peptide processing"/>
    <property type="evidence" value="ECO:0007669"/>
    <property type="project" value="TreeGrafter"/>
</dbReference>
<dbReference type="Pfam" id="PF01478">
    <property type="entry name" value="Peptidase_A24"/>
    <property type="match status" value="1"/>
</dbReference>
<keyword evidence="6 10" id="KW-1133">Transmembrane helix</keyword>
<feature type="transmembrane region" description="Helical" evidence="10">
    <location>
        <begin position="146"/>
        <end position="165"/>
    </location>
</feature>
<keyword evidence="9" id="KW-0645">Protease</keyword>
<dbReference type="InterPro" id="IPR014032">
    <property type="entry name" value="Peptidase_A24A_bac"/>
</dbReference>
<comment type="caution">
    <text evidence="13">The sequence shown here is derived from an EMBL/GenBank/DDBJ whole genome shotgun (WGS) entry which is preliminary data.</text>
</comment>
<evidence type="ECO:0000313" key="14">
    <source>
        <dbReference type="Proteomes" id="UP000284338"/>
    </source>
</evidence>
<evidence type="ECO:0000256" key="8">
    <source>
        <dbReference type="RuleBase" id="RU003793"/>
    </source>
</evidence>
<proteinExistence type="inferred from homology"/>
<dbReference type="Gene3D" id="1.20.120.1220">
    <property type="match status" value="1"/>
</dbReference>
<dbReference type="InterPro" id="IPR010627">
    <property type="entry name" value="Prepilin_pept_A24_N"/>
</dbReference>
<dbReference type="PANTHER" id="PTHR30487:SF0">
    <property type="entry name" value="PREPILIN LEADER PEPTIDASE_N-METHYLTRANSFERASE-RELATED"/>
    <property type="match status" value="1"/>
</dbReference>
<feature type="transmembrane region" description="Helical" evidence="10">
    <location>
        <begin position="108"/>
        <end position="134"/>
    </location>
</feature>
<keyword evidence="4" id="KW-0997">Cell inner membrane</keyword>
<protein>
    <recommendedName>
        <fullName evidence="9">Prepilin leader peptidase/N-methyltransferase</fullName>
        <ecNumber evidence="9">2.1.1.-</ecNumber>
        <ecNumber evidence="9">3.4.23.43</ecNumber>
    </recommendedName>
</protein>
<dbReference type="AlphaFoldDB" id="A0AA93BVV4"/>
<evidence type="ECO:0000256" key="3">
    <source>
        <dbReference type="ARBA" id="ARBA00022475"/>
    </source>
</evidence>
<evidence type="ECO:0000259" key="12">
    <source>
        <dbReference type="Pfam" id="PF06750"/>
    </source>
</evidence>
<dbReference type="GO" id="GO:0004190">
    <property type="term" value="F:aspartic-type endopeptidase activity"/>
    <property type="evidence" value="ECO:0007669"/>
    <property type="project" value="UniProtKB-EC"/>
</dbReference>
<feature type="domain" description="Prepilin peptidase A24 N-terminal" evidence="12">
    <location>
        <begin position="19"/>
        <end position="114"/>
    </location>
</feature>
<evidence type="ECO:0000256" key="7">
    <source>
        <dbReference type="ARBA" id="ARBA00023136"/>
    </source>
</evidence>
<feature type="transmembrane region" description="Helical" evidence="10">
    <location>
        <begin position="171"/>
        <end position="189"/>
    </location>
</feature>
<evidence type="ECO:0000256" key="9">
    <source>
        <dbReference type="RuleBase" id="RU003794"/>
    </source>
</evidence>
<keyword evidence="9" id="KW-0489">Methyltransferase</keyword>
<evidence type="ECO:0000256" key="2">
    <source>
        <dbReference type="ARBA" id="ARBA00005801"/>
    </source>
</evidence>
<organism evidence="13 14">
    <name type="scientific">Serratia inhibens</name>
    <dbReference type="NCBI Taxonomy" id="2338073"/>
    <lineage>
        <taxon>Bacteria</taxon>
        <taxon>Pseudomonadati</taxon>
        <taxon>Pseudomonadota</taxon>
        <taxon>Gammaproteobacteria</taxon>
        <taxon>Enterobacterales</taxon>
        <taxon>Yersiniaceae</taxon>
        <taxon>Serratia</taxon>
    </lineage>
</organism>
<keyword evidence="9" id="KW-0808">Transferase</keyword>
<sequence length="276" mass="31225">MLFAIKNMASDYWLLFSAVLSLCLGSFINVVIYRLPKMLEREEFWVSNGNNPEVFNFFLPGSTCPHCLEKIRPYDNIPLLSWLILRGRCRHCRVAISSRYPLVEWVTMLAGISIACFTGIGIDWFFMLALFSLLLALSVIDMDRQLLPDCLTLSLLWTGLLWHSIAQPQFLPAAVMGAVAGYLILWLLYWGFRLSTGREGLGYGDFKLLAALGAWGGYESLPQILLFGSSCSLLWLLLLRVMRSRSWSQPLPFGPGLAIAGWSWVVYREIIQPFVG</sequence>
<keyword evidence="9" id="KW-0378">Hydrolase</keyword>
<keyword evidence="3" id="KW-1003">Cell membrane</keyword>